<dbReference type="Proteomes" id="UP001280121">
    <property type="component" value="Unassembled WGS sequence"/>
</dbReference>
<evidence type="ECO:0000313" key="2">
    <source>
        <dbReference type="EMBL" id="KAK2661082.1"/>
    </source>
</evidence>
<reference evidence="2" key="1">
    <citation type="journal article" date="2023" name="Plant J.">
        <title>Genome sequences and population genomics provide insights into the demographic history, inbreeding, and mutation load of two 'living fossil' tree species of Dipteronia.</title>
        <authorList>
            <person name="Feng Y."/>
            <person name="Comes H.P."/>
            <person name="Chen J."/>
            <person name="Zhu S."/>
            <person name="Lu R."/>
            <person name="Zhang X."/>
            <person name="Li P."/>
            <person name="Qiu J."/>
            <person name="Olsen K.M."/>
            <person name="Qiu Y."/>
        </authorList>
    </citation>
    <scope>NUCLEOTIDE SEQUENCE</scope>
    <source>
        <strain evidence="2">KIB01</strain>
    </source>
</reference>
<dbReference type="PANTHER" id="PTHR31973:SF195">
    <property type="entry name" value="MUDR FAMILY TRANSPOSASE"/>
    <property type="match status" value="1"/>
</dbReference>
<feature type="domain" description="MULE transposase" evidence="1">
    <location>
        <begin position="99"/>
        <end position="189"/>
    </location>
</feature>
<dbReference type="PANTHER" id="PTHR31973">
    <property type="entry name" value="POLYPROTEIN, PUTATIVE-RELATED"/>
    <property type="match status" value="1"/>
</dbReference>
<gene>
    <name evidence="2" type="ORF">Ddye_007615</name>
</gene>
<dbReference type="AlphaFoldDB" id="A0AAD9XKW6"/>
<dbReference type="InterPro" id="IPR018289">
    <property type="entry name" value="MULE_transposase_dom"/>
</dbReference>
<organism evidence="2 3">
    <name type="scientific">Dipteronia dyeriana</name>
    <dbReference type="NCBI Taxonomy" id="168575"/>
    <lineage>
        <taxon>Eukaryota</taxon>
        <taxon>Viridiplantae</taxon>
        <taxon>Streptophyta</taxon>
        <taxon>Embryophyta</taxon>
        <taxon>Tracheophyta</taxon>
        <taxon>Spermatophyta</taxon>
        <taxon>Magnoliopsida</taxon>
        <taxon>eudicotyledons</taxon>
        <taxon>Gunneridae</taxon>
        <taxon>Pentapetalae</taxon>
        <taxon>rosids</taxon>
        <taxon>malvids</taxon>
        <taxon>Sapindales</taxon>
        <taxon>Sapindaceae</taxon>
        <taxon>Hippocastanoideae</taxon>
        <taxon>Acereae</taxon>
        <taxon>Dipteronia</taxon>
    </lineage>
</organism>
<accession>A0AAD9XKW6</accession>
<comment type="caution">
    <text evidence="2">The sequence shown here is derived from an EMBL/GenBank/DDBJ whole genome shotgun (WGS) entry which is preliminary data.</text>
</comment>
<name>A0AAD9XKW6_9ROSI</name>
<evidence type="ECO:0000313" key="3">
    <source>
        <dbReference type="Proteomes" id="UP001280121"/>
    </source>
</evidence>
<evidence type="ECO:0000259" key="1">
    <source>
        <dbReference type="Pfam" id="PF10551"/>
    </source>
</evidence>
<protein>
    <recommendedName>
        <fullName evidence="1">MULE transposase domain-containing protein</fullName>
    </recommendedName>
</protein>
<keyword evidence="3" id="KW-1185">Reference proteome</keyword>
<dbReference type="EMBL" id="JANJYI010000002">
    <property type="protein sequence ID" value="KAK2661082.1"/>
    <property type="molecule type" value="Genomic_DNA"/>
</dbReference>
<sequence>MIRDLFASKYHDIVSEMRELHGIHLSHNKAYRSKGHTLNQVFYGPWESFQSLPSYYYVLEQANPRTVTKIKTDSQNRFKYGFMKIGACIKGFNFVIMQVICIDATYLKARTMGVLLVAMCKDGNEMIYHLAFGCANSECTESWTWFLKKLCKLIQYPDRVLLVSDRHNGIFNAMEAIFPDVAHGICAYHSACKISKDFTSRGMVSFRFTTVLCMSTVSRILTV</sequence>
<proteinExistence type="predicted"/>
<dbReference type="Pfam" id="PF10551">
    <property type="entry name" value="MULE"/>
    <property type="match status" value="1"/>
</dbReference>